<evidence type="ECO:0000256" key="2">
    <source>
        <dbReference type="ARBA" id="ARBA00023027"/>
    </source>
</evidence>
<sequence>MMWETGPGMAERVRSQVPEYDVTLATEPDRLLREIADADAAFGRLPKGPFLAAKRLRWVQSMGVGFETMLYPEMIESDVVITNTAGAFDAAMAEHVFALLLSLTRGMRAYHELQKARGWSREAPAIQLAGKTMGVLGLGTIGRAVAIRAKAFGMRVIALDAQVKLPPEGVDAVFGPDRMETVFRESDVIVVALPLTERTKGLVNRERLRLMKRTACVVNVARGPIIAEADLIEALRAGEIAGAGLDVFEREPLPKESPLWDMANVVITSHVAGRSPEGVDNIEAVLVENLRRFARGEPLVNVIDKRLGYKIQ</sequence>
<dbReference type="GO" id="GO:0051287">
    <property type="term" value="F:NAD binding"/>
    <property type="evidence" value="ECO:0007669"/>
    <property type="project" value="InterPro"/>
</dbReference>
<dbReference type="SUPFAM" id="SSF52283">
    <property type="entry name" value="Formate/glycerate dehydrogenase catalytic domain-like"/>
    <property type="match status" value="1"/>
</dbReference>
<keyword evidence="1 3" id="KW-0560">Oxidoreductase</keyword>
<comment type="similarity">
    <text evidence="3">Belongs to the D-isomer specific 2-hydroxyacid dehydrogenase family.</text>
</comment>
<gene>
    <name evidence="6" type="ORF">A3F84_27515</name>
</gene>
<proteinExistence type="inferred from homology"/>
<evidence type="ECO:0000256" key="3">
    <source>
        <dbReference type="RuleBase" id="RU003719"/>
    </source>
</evidence>
<dbReference type="Proteomes" id="UP000178606">
    <property type="component" value="Unassembled WGS sequence"/>
</dbReference>
<dbReference type="Gene3D" id="3.40.50.720">
    <property type="entry name" value="NAD(P)-binding Rossmann-like Domain"/>
    <property type="match status" value="2"/>
</dbReference>
<evidence type="ECO:0000259" key="4">
    <source>
        <dbReference type="Pfam" id="PF00389"/>
    </source>
</evidence>
<organism evidence="6 7">
    <name type="scientific">Handelsmanbacteria sp. (strain RIFCSPLOWO2_12_FULL_64_10)</name>
    <dbReference type="NCBI Taxonomy" id="1817868"/>
    <lineage>
        <taxon>Bacteria</taxon>
        <taxon>Candidatus Handelsmaniibacteriota</taxon>
    </lineage>
</organism>
<feature type="domain" description="D-isomer specific 2-hydroxyacid dehydrogenase NAD-binding" evidence="5">
    <location>
        <begin position="97"/>
        <end position="272"/>
    </location>
</feature>
<dbReference type="Pfam" id="PF02826">
    <property type="entry name" value="2-Hacid_dh_C"/>
    <property type="match status" value="1"/>
</dbReference>
<name>A0A1F6C3T9_HANXR</name>
<dbReference type="Pfam" id="PF00389">
    <property type="entry name" value="2-Hacid_dh"/>
    <property type="match status" value="1"/>
</dbReference>
<protein>
    <recommendedName>
        <fullName evidence="8">D-isomer specific 2-hydroxyacid dehydrogenase NAD-binding domain-containing protein</fullName>
    </recommendedName>
</protein>
<dbReference type="AlphaFoldDB" id="A0A1F6C3T9"/>
<dbReference type="PANTHER" id="PTHR43333">
    <property type="entry name" value="2-HACID_DH_C DOMAIN-CONTAINING PROTEIN"/>
    <property type="match status" value="1"/>
</dbReference>
<reference evidence="6 7" key="1">
    <citation type="journal article" date="2016" name="Nat. Commun.">
        <title>Thousands of microbial genomes shed light on interconnected biogeochemical processes in an aquifer system.</title>
        <authorList>
            <person name="Anantharaman K."/>
            <person name="Brown C.T."/>
            <person name="Hug L.A."/>
            <person name="Sharon I."/>
            <person name="Castelle C.J."/>
            <person name="Probst A.J."/>
            <person name="Thomas B.C."/>
            <person name="Singh A."/>
            <person name="Wilkins M.J."/>
            <person name="Karaoz U."/>
            <person name="Brodie E.L."/>
            <person name="Williams K.H."/>
            <person name="Hubbard S.S."/>
            <person name="Banfield J.F."/>
        </authorList>
    </citation>
    <scope>NUCLEOTIDE SEQUENCE [LARGE SCALE GENOMIC DNA]</scope>
    <source>
        <strain evidence="7">RIFCSPLOWO2_12_FULL_64_10</strain>
    </source>
</reference>
<evidence type="ECO:0000256" key="1">
    <source>
        <dbReference type="ARBA" id="ARBA00023002"/>
    </source>
</evidence>
<accession>A0A1F6C3T9</accession>
<evidence type="ECO:0000259" key="5">
    <source>
        <dbReference type="Pfam" id="PF02826"/>
    </source>
</evidence>
<dbReference type="CDD" id="cd05300">
    <property type="entry name" value="2-Hacid_dh_1"/>
    <property type="match status" value="1"/>
</dbReference>
<dbReference type="InterPro" id="IPR036291">
    <property type="entry name" value="NAD(P)-bd_dom_sf"/>
</dbReference>
<evidence type="ECO:0008006" key="8">
    <source>
        <dbReference type="Google" id="ProtNLM"/>
    </source>
</evidence>
<feature type="domain" description="D-isomer specific 2-hydroxyacid dehydrogenase catalytic" evidence="4">
    <location>
        <begin position="13"/>
        <end position="303"/>
    </location>
</feature>
<comment type="caution">
    <text evidence="6">The sequence shown here is derived from an EMBL/GenBank/DDBJ whole genome shotgun (WGS) entry which is preliminary data.</text>
</comment>
<dbReference type="InterPro" id="IPR006139">
    <property type="entry name" value="D-isomer_2_OHA_DH_cat_dom"/>
</dbReference>
<evidence type="ECO:0000313" key="7">
    <source>
        <dbReference type="Proteomes" id="UP000178606"/>
    </source>
</evidence>
<dbReference type="PANTHER" id="PTHR43333:SF1">
    <property type="entry name" value="D-ISOMER SPECIFIC 2-HYDROXYACID DEHYDROGENASE NAD-BINDING DOMAIN-CONTAINING PROTEIN"/>
    <property type="match status" value="1"/>
</dbReference>
<evidence type="ECO:0000313" key="6">
    <source>
        <dbReference type="EMBL" id="OGG43869.1"/>
    </source>
</evidence>
<dbReference type="SUPFAM" id="SSF51735">
    <property type="entry name" value="NAD(P)-binding Rossmann-fold domains"/>
    <property type="match status" value="1"/>
</dbReference>
<dbReference type="EMBL" id="MFKF01000424">
    <property type="protein sequence ID" value="OGG43869.1"/>
    <property type="molecule type" value="Genomic_DNA"/>
</dbReference>
<dbReference type="InterPro" id="IPR006140">
    <property type="entry name" value="D-isomer_DH_NAD-bd"/>
</dbReference>
<dbReference type="GO" id="GO:0016616">
    <property type="term" value="F:oxidoreductase activity, acting on the CH-OH group of donors, NAD or NADP as acceptor"/>
    <property type="evidence" value="ECO:0007669"/>
    <property type="project" value="InterPro"/>
</dbReference>
<keyword evidence="2" id="KW-0520">NAD</keyword>